<evidence type="ECO:0000256" key="8">
    <source>
        <dbReference type="ARBA" id="ARBA00022776"/>
    </source>
</evidence>
<dbReference type="GO" id="GO:0000082">
    <property type="term" value="P:G1/S transition of mitotic cell cycle"/>
    <property type="evidence" value="ECO:0007669"/>
    <property type="project" value="TreeGrafter"/>
</dbReference>
<evidence type="ECO:0000256" key="10">
    <source>
        <dbReference type="ARBA" id="ARBA00022840"/>
    </source>
</evidence>
<evidence type="ECO:0000256" key="1">
    <source>
        <dbReference type="ARBA" id="ARBA00006485"/>
    </source>
</evidence>
<dbReference type="Proteomes" id="UP000030645">
    <property type="component" value="Unassembled WGS sequence"/>
</dbReference>
<dbReference type="GO" id="GO:0005737">
    <property type="term" value="C:cytoplasm"/>
    <property type="evidence" value="ECO:0007669"/>
    <property type="project" value="TreeGrafter"/>
</dbReference>
<keyword evidence="16" id="KW-1185">Reference proteome</keyword>
<protein>
    <recommendedName>
        <fullName evidence="2">cyclin-dependent kinase</fullName>
        <ecNumber evidence="2">2.7.11.22</ecNumber>
    </recommendedName>
</protein>
<dbReference type="AlphaFoldDB" id="W9SS72"/>
<dbReference type="SMART" id="SM00220">
    <property type="entry name" value="S_TKc"/>
    <property type="match status" value="1"/>
</dbReference>
<keyword evidence="3" id="KW-0723">Serine/threonine-protein kinase</keyword>
<keyword evidence="11" id="KW-0131">Cell cycle</keyword>
<accession>W9SS72</accession>
<evidence type="ECO:0000313" key="15">
    <source>
        <dbReference type="EMBL" id="EXC24399.1"/>
    </source>
</evidence>
<organism evidence="15 16">
    <name type="scientific">Morus notabilis</name>
    <dbReference type="NCBI Taxonomy" id="981085"/>
    <lineage>
        <taxon>Eukaryota</taxon>
        <taxon>Viridiplantae</taxon>
        <taxon>Streptophyta</taxon>
        <taxon>Embryophyta</taxon>
        <taxon>Tracheophyta</taxon>
        <taxon>Spermatophyta</taxon>
        <taxon>Magnoliopsida</taxon>
        <taxon>eudicotyledons</taxon>
        <taxon>Gunneridae</taxon>
        <taxon>Pentapetalae</taxon>
        <taxon>rosids</taxon>
        <taxon>fabids</taxon>
        <taxon>Rosales</taxon>
        <taxon>Moraceae</taxon>
        <taxon>Moreae</taxon>
        <taxon>Morus</taxon>
    </lineage>
</organism>
<dbReference type="GO" id="GO:0004693">
    <property type="term" value="F:cyclin-dependent protein serine/threonine kinase activity"/>
    <property type="evidence" value="ECO:0007669"/>
    <property type="project" value="UniProtKB-EC"/>
</dbReference>
<dbReference type="GO" id="GO:0005524">
    <property type="term" value="F:ATP binding"/>
    <property type="evidence" value="ECO:0007669"/>
    <property type="project" value="UniProtKB-KW"/>
</dbReference>
<keyword evidence="8" id="KW-0498">Mitosis</keyword>
<dbReference type="GO" id="GO:0000307">
    <property type="term" value="C:cyclin-dependent protein kinase holoenzyme complex"/>
    <property type="evidence" value="ECO:0007669"/>
    <property type="project" value="TreeGrafter"/>
</dbReference>
<dbReference type="PANTHER" id="PTHR24056:SF548">
    <property type="entry name" value="CYCLIN-DEPENDENT KINASE A-1"/>
    <property type="match status" value="1"/>
</dbReference>
<dbReference type="GO" id="GO:0051301">
    <property type="term" value="P:cell division"/>
    <property type="evidence" value="ECO:0007669"/>
    <property type="project" value="UniProtKB-KW"/>
</dbReference>
<evidence type="ECO:0000256" key="4">
    <source>
        <dbReference type="ARBA" id="ARBA00022553"/>
    </source>
</evidence>
<dbReference type="STRING" id="981085.W9SS72"/>
<dbReference type="EC" id="2.7.11.22" evidence="2"/>
<comment type="similarity">
    <text evidence="1">Belongs to the protein kinase superfamily. CMGC Ser/Thr protein kinase family. CDC2/CDKX subfamily.</text>
</comment>
<keyword evidence="10" id="KW-0067">ATP-binding</keyword>
<keyword evidence="5 15" id="KW-0132">Cell division</keyword>
<dbReference type="eggNOG" id="KOG0594">
    <property type="taxonomic scope" value="Eukaryota"/>
</dbReference>
<evidence type="ECO:0000313" key="16">
    <source>
        <dbReference type="Proteomes" id="UP000030645"/>
    </source>
</evidence>
<feature type="domain" description="Protein kinase" evidence="14">
    <location>
        <begin position="1"/>
        <end position="258"/>
    </location>
</feature>
<evidence type="ECO:0000259" key="14">
    <source>
        <dbReference type="PROSITE" id="PS50011"/>
    </source>
</evidence>
<dbReference type="EMBL" id="KE346015">
    <property type="protein sequence ID" value="EXC24399.1"/>
    <property type="molecule type" value="Genomic_DNA"/>
</dbReference>
<evidence type="ECO:0000256" key="9">
    <source>
        <dbReference type="ARBA" id="ARBA00022777"/>
    </source>
</evidence>
<dbReference type="InterPro" id="IPR000719">
    <property type="entry name" value="Prot_kinase_dom"/>
</dbReference>
<gene>
    <name evidence="15" type="ORF">L484_001335</name>
</gene>
<dbReference type="InterPro" id="IPR050108">
    <property type="entry name" value="CDK"/>
</dbReference>
<keyword evidence="4" id="KW-0597">Phosphoprotein</keyword>
<dbReference type="InterPro" id="IPR011009">
    <property type="entry name" value="Kinase-like_dom_sf"/>
</dbReference>
<dbReference type="GO" id="GO:0005634">
    <property type="term" value="C:nucleus"/>
    <property type="evidence" value="ECO:0007669"/>
    <property type="project" value="TreeGrafter"/>
</dbReference>
<dbReference type="KEGG" id="mnt:21384941"/>
<dbReference type="SUPFAM" id="SSF56112">
    <property type="entry name" value="Protein kinase-like (PK-like)"/>
    <property type="match status" value="1"/>
</dbReference>
<dbReference type="PROSITE" id="PS50011">
    <property type="entry name" value="PROTEIN_KINASE_DOM"/>
    <property type="match status" value="1"/>
</dbReference>
<reference evidence="16" key="1">
    <citation type="submission" date="2013-01" db="EMBL/GenBank/DDBJ databases">
        <title>Draft Genome Sequence of a Mulberry Tree, Morus notabilis C.K. Schneid.</title>
        <authorList>
            <person name="He N."/>
            <person name="Zhao S."/>
        </authorList>
    </citation>
    <scope>NUCLEOTIDE SEQUENCE</scope>
</reference>
<proteinExistence type="inferred from homology"/>
<keyword evidence="7" id="KW-0547">Nucleotide-binding</keyword>
<evidence type="ECO:0000256" key="6">
    <source>
        <dbReference type="ARBA" id="ARBA00022679"/>
    </source>
</evidence>
<keyword evidence="6" id="KW-0808">Transferase</keyword>
<dbReference type="GO" id="GO:0010468">
    <property type="term" value="P:regulation of gene expression"/>
    <property type="evidence" value="ECO:0007669"/>
    <property type="project" value="TreeGrafter"/>
</dbReference>
<evidence type="ECO:0000256" key="3">
    <source>
        <dbReference type="ARBA" id="ARBA00022527"/>
    </source>
</evidence>
<evidence type="ECO:0000256" key="11">
    <source>
        <dbReference type="ARBA" id="ARBA00023306"/>
    </source>
</evidence>
<evidence type="ECO:0000256" key="2">
    <source>
        <dbReference type="ARBA" id="ARBA00012425"/>
    </source>
</evidence>
<evidence type="ECO:0000256" key="12">
    <source>
        <dbReference type="ARBA" id="ARBA00047811"/>
    </source>
</evidence>
<keyword evidence="9" id="KW-0418">Kinase</keyword>
<dbReference type="Pfam" id="PF00069">
    <property type="entry name" value="Pkinase"/>
    <property type="match status" value="1"/>
</dbReference>
<dbReference type="GO" id="GO:0007165">
    <property type="term" value="P:signal transduction"/>
    <property type="evidence" value="ECO:0007669"/>
    <property type="project" value="TreeGrafter"/>
</dbReference>
<dbReference type="Gene3D" id="3.30.200.20">
    <property type="entry name" value="Phosphorylase Kinase, domain 1"/>
    <property type="match status" value="1"/>
</dbReference>
<dbReference type="GO" id="GO:0010389">
    <property type="term" value="P:regulation of G2/M transition of mitotic cell cycle"/>
    <property type="evidence" value="ECO:0007669"/>
    <property type="project" value="TreeGrafter"/>
</dbReference>
<dbReference type="Gene3D" id="1.10.510.10">
    <property type="entry name" value="Transferase(Phosphotransferase) domain 1"/>
    <property type="match status" value="1"/>
</dbReference>
<sequence>MEIGNVVAVKTLVMQSSDDFGVPCMTLRKISLLKEIEHQNVARLLDIIYDERLCRIHLMLEYADTDLKSLIQVNPVRATNRRFIRNTLEQILRGLYCYHSINFAHGNLNPTNVLLDRTNLTVKLTDLDWIITPSYKAPELLCDPSAEITPATDMFSVGCIFAEMLTRKPLFDAKTKYHEIVSISRLVGSFDSYTTDPPGENGPGPASEDQETTFRITRNLEKIIPDFKPAGIDLLSRMLCPNPSRRITVEEALKHSYFKLGVLNANP</sequence>
<dbReference type="PANTHER" id="PTHR24056">
    <property type="entry name" value="CELL DIVISION PROTEIN KINASE"/>
    <property type="match status" value="1"/>
</dbReference>
<dbReference type="GO" id="GO:0051445">
    <property type="term" value="P:regulation of meiotic cell cycle"/>
    <property type="evidence" value="ECO:0007669"/>
    <property type="project" value="TreeGrafter"/>
</dbReference>
<evidence type="ECO:0000256" key="5">
    <source>
        <dbReference type="ARBA" id="ARBA00022618"/>
    </source>
</evidence>
<dbReference type="GO" id="GO:0030332">
    <property type="term" value="F:cyclin binding"/>
    <property type="evidence" value="ECO:0007669"/>
    <property type="project" value="TreeGrafter"/>
</dbReference>
<name>W9SS72_9ROSA</name>
<evidence type="ECO:0000256" key="13">
    <source>
        <dbReference type="ARBA" id="ARBA00048367"/>
    </source>
</evidence>
<comment type="catalytic activity">
    <reaction evidence="12">
        <text>L-threonyl-[protein] + ATP = O-phospho-L-threonyl-[protein] + ADP + H(+)</text>
        <dbReference type="Rhea" id="RHEA:46608"/>
        <dbReference type="Rhea" id="RHEA-COMP:11060"/>
        <dbReference type="Rhea" id="RHEA-COMP:11605"/>
        <dbReference type="ChEBI" id="CHEBI:15378"/>
        <dbReference type="ChEBI" id="CHEBI:30013"/>
        <dbReference type="ChEBI" id="CHEBI:30616"/>
        <dbReference type="ChEBI" id="CHEBI:61977"/>
        <dbReference type="ChEBI" id="CHEBI:456216"/>
        <dbReference type="EC" id="2.7.11.22"/>
    </reaction>
</comment>
<evidence type="ECO:0000256" key="7">
    <source>
        <dbReference type="ARBA" id="ARBA00022741"/>
    </source>
</evidence>
<dbReference type="OrthoDB" id="10406656at2759"/>
<comment type="catalytic activity">
    <reaction evidence="13">
        <text>L-seryl-[protein] + ATP = O-phospho-L-seryl-[protein] + ADP + H(+)</text>
        <dbReference type="Rhea" id="RHEA:17989"/>
        <dbReference type="Rhea" id="RHEA-COMP:9863"/>
        <dbReference type="Rhea" id="RHEA-COMP:11604"/>
        <dbReference type="ChEBI" id="CHEBI:15378"/>
        <dbReference type="ChEBI" id="CHEBI:29999"/>
        <dbReference type="ChEBI" id="CHEBI:30616"/>
        <dbReference type="ChEBI" id="CHEBI:83421"/>
        <dbReference type="ChEBI" id="CHEBI:456216"/>
        <dbReference type="EC" id="2.7.11.22"/>
    </reaction>
</comment>